<feature type="binding site" evidence="9">
    <location>
        <position position="32"/>
    </location>
    <ligand>
        <name>3-phosphoshikimate</name>
        <dbReference type="ChEBI" id="CHEBI:145989"/>
    </ligand>
</feature>
<dbReference type="InterPro" id="IPR001986">
    <property type="entry name" value="Enolpyruvate_Tfrase_dom"/>
</dbReference>
<dbReference type="UniPathway" id="UPA00053">
    <property type="reaction ID" value="UER00089"/>
</dbReference>
<feature type="binding site" evidence="9">
    <location>
        <position position="370"/>
    </location>
    <ligand>
        <name>3-phosphoshikimate</name>
        <dbReference type="ChEBI" id="CHEBI:145989"/>
    </ligand>
</feature>
<dbReference type="GO" id="GO:0005737">
    <property type="term" value="C:cytoplasm"/>
    <property type="evidence" value="ECO:0007669"/>
    <property type="project" value="UniProtKB-SubCell"/>
</dbReference>
<dbReference type="EMBL" id="CAADFG010000122">
    <property type="protein sequence ID" value="VFJ97537.1"/>
    <property type="molecule type" value="Genomic_DNA"/>
</dbReference>
<sequence>MTRITDPTDSPSFSIAPGGVLTGRLQVPGDKSISHRGLILGALAEGDTEIVGFLEGEDTLATLAAFRAMGVAMESDGAGRVWVRGVGPTGLSAPPGPLYLGNSGTSMRLLAGVLAGQSFPSELVGDPSLSRRPMARIATPLRAMGADIATGDAGTPPLRIRGGGVLSGIDYDMPVASAQVKSCLLLAGLFAQGQTRVREPAPTRDHTERMLMGFGYSGFAHHPMPRISHSITRNDSGSGRAGLAIVGGGRLRGTRVVVPGDISSAAFFLVGASIARGSELVLENVGVNPTRTGVIRILEMMGADITLFNEKRASAEPVADIRVRARPLNGVRIPSDMVSLAIDEFPALFIAAACARGETTVTGAGELRSKESDRIATMAEGLQRLGIDAKPTADGMIIRGGEPTGGRIASQGDHRIAMAFAMAGLASRAPIIVEDCANVNTSFPGFVATAAGAGLRILER</sequence>
<dbReference type="FunFam" id="3.65.10.10:FF:000005">
    <property type="entry name" value="3-phosphoshikimate 1-carboxyvinyltransferase"/>
    <property type="match status" value="1"/>
</dbReference>
<dbReference type="PANTHER" id="PTHR21090:SF5">
    <property type="entry name" value="PENTAFUNCTIONAL AROM POLYPEPTIDE"/>
    <property type="match status" value="1"/>
</dbReference>
<evidence type="ECO:0000256" key="6">
    <source>
        <dbReference type="ARBA" id="ARBA00022679"/>
    </source>
</evidence>
<comment type="caution">
    <text evidence="9">Lacks conserved residue(s) required for the propagation of feature annotation.</text>
</comment>
<dbReference type="EMBL" id="CAADFJ010000118">
    <property type="protein sequence ID" value="VFK03207.1"/>
    <property type="molecule type" value="Genomic_DNA"/>
</dbReference>
<comment type="function">
    <text evidence="1 9">Catalyzes the transfer of the enolpyruvyl moiety of phosphoenolpyruvate (PEP) to the 5-hydroxyl of shikimate-3-phosphate (S3P) to produce enolpyruvyl shikimate-3-phosphate and inorganic phosphate.</text>
</comment>
<proteinExistence type="inferred from homology"/>
<evidence type="ECO:0000259" key="10">
    <source>
        <dbReference type="Pfam" id="PF00275"/>
    </source>
</evidence>
<dbReference type="InterPro" id="IPR013792">
    <property type="entry name" value="RNA3'P_cycl/enolpyr_Trfase_a/b"/>
</dbReference>
<dbReference type="EMBL" id="CAADFI010000106">
    <property type="protein sequence ID" value="VFJ97180.1"/>
    <property type="molecule type" value="Genomic_DNA"/>
</dbReference>
<evidence type="ECO:0000256" key="1">
    <source>
        <dbReference type="ARBA" id="ARBA00002174"/>
    </source>
</evidence>
<dbReference type="Gene3D" id="3.65.10.10">
    <property type="entry name" value="Enolpyruvate transferase domain"/>
    <property type="match status" value="2"/>
</dbReference>
<dbReference type="EC" id="2.5.1.19" evidence="9"/>
<evidence type="ECO:0000256" key="7">
    <source>
        <dbReference type="ARBA" id="ARBA00023141"/>
    </source>
</evidence>
<keyword evidence="7 9" id="KW-0057">Aromatic amino acid biosynthesis</keyword>
<protein>
    <recommendedName>
        <fullName evidence="9">3-phosphoshikimate 1-carboxyvinyltransferase</fullName>
        <ecNumber evidence="9">2.5.1.19</ecNumber>
    </recommendedName>
    <alternativeName>
        <fullName evidence="9">5-enolpyruvylshikimate-3-phosphate synthase</fullName>
        <shortName evidence="9">EPSP synthase</shortName>
        <shortName evidence="9">EPSPS</shortName>
    </alternativeName>
</protein>
<dbReference type="GO" id="GO:0003866">
    <property type="term" value="F:3-phosphoshikimate 1-carboxyvinyltransferase activity"/>
    <property type="evidence" value="ECO:0007669"/>
    <property type="project" value="UniProtKB-UniRule"/>
</dbReference>
<evidence type="ECO:0000256" key="5">
    <source>
        <dbReference type="ARBA" id="ARBA00022605"/>
    </source>
</evidence>
<feature type="binding site" evidence="9">
    <location>
        <position position="36"/>
    </location>
    <ligand>
        <name>3-phosphoshikimate</name>
        <dbReference type="ChEBI" id="CHEBI:145989"/>
    </ligand>
</feature>
<dbReference type="PROSITE" id="PS00104">
    <property type="entry name" value="EPSP_SYNTHASE_1"/>
    <property type="match status" value="1"/>
</dbReference>
<dbReference type="InterPro" id="IPR036968">
    <property type="entry name" value="Enolpyruvate_Tfrase_sf"/>
</dbReference>
<evidence type="ECO:0000256" key="3">
    <source>
        <dbReference type="ARBA" id="ARBA00009948"/>
    </source>
</evidence>
<feature type="binding site" evidence="9">
    <location>
        <position position="179"/>
    </location>
    <ligand>
        <name>phosphoenolpyruvate</name>
        <dbReference type="ChEBI" id="CHEBI:58702"/>
    </ligand>
</feature>
<feature type="binding site" evidence="9">
    <location>
        <position position="31"/>
    </location>
    <ligand>
        <name>phosphoenolpyruvate</name>
        <dbReference type="ChEBI" id="CHEBI:58702"/>
    </ligand>
</feature>
<dbReference type="AlphaFoldDB" id="A0A450UXB8"/>
<feature type="active site" description="Proton acceptor" evidence="9">
    <location>
        <position position="343"/>
    </location>
</feature>
<dbReference type="SUPFAM" id="SSF55205">
    <property type="entry name" value="EPT/RTPC-like"/>
    <property type="match status" value="1"/>
</dbReference>
<keyword evidence="4 9" id="KW-0963">Cytoplasm</keyword>
<feature type="binding site" evidence="9">
    <location>
        <position position="132"/>
    </location>
    <ligand>
        <name>phosphoenolpyruvate</name>
        <dbReference type="ChEBI" id="CHEBI:58702"/>
    </ligand>
</feature>
<comment type="subcellular location">
    <subcellularLocation>
        <location evidence="9">Cytoplasm</location>
    </subcellularLocation>
</comment>
<dbReference type="NCBIfam" id="TIGR01356">
    <property type="entry name" value="aroA"/>
    <property type="match status" value="1"/>
</dbReference>
<feature type="binding site" evidence="9">
    <location>
        <position position="104"/>
    </location>
    <ligand>
        <name>phosphoenolpyruvate</name>
        <dbReference type="ChEBI" id="CHEBI:58702"/>
    </ligand>
</feature>
<dbReference type="InterPro" id="IPR023193">
    <property type="entry name" value="EPSP_synthase_CS"/>
</dbReference>
<dbReference type="PIRSF" id="PIRSF000505">
    <property type="entry name" value="EPSPS"/>
    <property type="match status" value="1"/>
</dbReference>
<feature type="binding site" evidence="9">
    <location>
        <position position="343"/>
    </location>
    <ligand>
        <name>3-phosphoshikimate</name>
        <dbReference type="ChEBI" id="CHEBI:145989"/>
    </ligand>
</feature>
<evidence type="ECO:0000256" key="4">
    <source>
        <dbReference type="ARBA" id="ARBA00022490"/>
    </source>
</evidence>
<dbReference type="InterPro" id="IPR006264">
    <property type="entry name" value="EPSP_synthase"/>
</dbReference>
<feature type="binding site" evidence="9">
    <location>
        <position position="177"/>
    </location>
    <ligand>
        <name>3-phosphoshikimate</name>
        <dbReference type="ChEBI" id="CHEBI:145989"/>
    </ligand>
</feature>
<reference evidence="11" key="1">
    <citation type="submission" date="2019-02" db="EMBL/GenBank/DDBJ databases">
        <authorList>
            <person name="Gruber-Vodicka R. H."/>
            <person name="Seah K. B. B."/>
        </authorList>
    </citation>
    <scope>NUCLEOTIDE SEQUENCE</scope>
    <source>
        <strain evidence="13">BECK_SA2B12</strain>
        <strain evidence="12">BECK_SA2B15</strain>
        <strain evidence="11">BECK_SA2B20</strain>
    </source>
</reference>
<dbReference type="GO" id="GO:0009423">
    <property type="term" value="P:chorismate biosynthetic process"/>
    <property type="evidence" value="ECO:0007669"/>
    <property type="project" value="UniProtKB-UniRule"/>
</dbReference>
<dbReference type="Pfam" id="PF00275">
    <property type="entry name" value="EPSP_synthase"/>
    <property type="match status" value="1"/>
</dbReference>
<dbReference type="FunFam" id="3.65.10.10:FF:000006">
    <property type="entry name" value="3-phosphoshikimate 1-carboxyvinyltransferase"/>
    <property type="match status" value="1"/>
</dbReference>
<accession>A0A450UXB8</accession>
<name>A0A450UXB8_9GAMM</name>
<organism evidence="11">
    <name type="scientific">Candidatus Kentrum eta</name>
    <dbReference type="NCBI Taxonomy" id="2126337"/>
    <lineage>
        <taxon>Bacteria</taxon>
        <taxon>Pseudomonadati</taxon>
        <taxon>Pseudomonadota</taxon>
        <taxon>Gammaproteobacteria</taxon>
        <taxon>Candidatus Kentrum</taxon>
    </lineage>
</organism>
<keyword evidence="5 9" id="KW-0028">Amino-acid biosynthesis</keyword>
<comment type="subunit">
    <text evidence="9">Monomer.</text>
</comment>
<feature type="binding site" evidence="9">
    <location>
        <position position="179"/>
    </location>
    <ligand>
        <name>3-phosphoshikimate</name>
        <dbReference type="ChEBI" id="CHEBI:145989"/>
    </ligand>
</feature>
<evidence type="ECO:0000313" key="12">
    <source>
        <dbReference type="EMBL" id="VFJ97537.1"/>
    </source>
</evidence>
<dbReference type="PANTHER" id="PTHR21090">
    <property type="entry name" value="AROM/DEHYDROQUINATE SYNTHASE"/>
    <property type="match status" value="1"/>
</dbReference>
<keyword evidence="6 9" id="KW-0808">Transferase</keyword>
<dbReference type="GO" id="GO:0008652">
    <property type="term" value="P:amino acid biosynthetic process"/>
    <property type="evidence" value="ECO:0007669"/>
    <property type="project" value="UniProtKB-KW"/>
</dbReference>
<comment type="catalytic activity">
    <reaction evidence="8">
        <text>3-phosphoshikimate + phosphoenolpyruvate = 5-O-(1-carboxyvinyl)-3-phosphoshikimate + phosphate</text>
        <dbReference type="Rhea" id="RHEA:21256"/>
        <dbReference type="ChEBI" id="CHEBI:43474"/>
        <dbReference type="ChEBI" id="CHEBI:57701"/>
        <dbReference type="ChEBI" id="CHEBI:58702"/>
        <dbReference type="ChEBI" id="CHEBI:145989"/>
        <dbReference type="EC" id="2.5.1.19"/>
    </reaction>
    <physiologicalReaction direction="left-to-right" evidence="8">
        <dbReference type="Rhea" id="RHEA:21257"/>
    </physiologicalReaction>
</comment>
<feature type="domain" description="Enolpyruvate transferase" evidence="10">
    <location>
        <begin position="17"/>
        <end position="447"/>
    </location>
</feature>
<dbReference type="GO" id="GO:0009073">
    <property type="term" value="P:aromatic amino acid family biosynthetic process"/>
    <property type="evidence" value="ECO:0007669"/>
    <property type="project" value="UniProtKB-KW"/>
</dbReference>
<feature type="binding site" evidence="9">
    <location>
        <position position="374"/>
    </location>
    <ligand>
        <name>phosphoenolpyruvate</name>
        <dbReference type="ChEBI" id="CHEBI:58702"/>
    </ligand>
</feature>
<feature type="binding site" evidence="9">
    <location>
        <position position="415"/>
    </location>
    <ligand>
        <name>phosphoenolpyruvate</name>
        <dbReference type="ChEBI" id="CHEBI:58702"/>
    </ligand>
</feature>
<dbReference type="PROSITE" id="PS00885">
    <property type="entry name" value="EPSP_SYNTHASE_2"/>
    <property type="match status" value="1"/>
</dbReference>
<dbReference type="HAMAP" id="MF_00210">
    <property type="entry name" value="EPSP_synth"/>
    <property type="match status" value="1"/>
</dbReference>
<evidence type="ECO:0000256" key="8">
    <source>
        <dbReference type="ARBA" id="ARBA00044633"/>
    </source>
</evidence>
<comment type="pathway">
    <text evidence="2 9">Metabolic intermediate biosynthesis; chorismate biosynthesis; chorismate from D-erythrose 4-phosphate and phosphoenolpyruvate: step 6/7.</text>
</comment>
<evidence type="ECO:0000256" key="2">
    <source>
        <dbReference type="ARBA" id="ARBA00004811"/>
    </source>
</evidence>
<feature type="binding site" evidence="9">
    <location>
        <position position="31"/>
    </location>
    <ligand>
        <name>3-phosphoshikimate</name>
        <dbReference type="ChEBI" id="CHEBI:145989"/>
    </ligand>
</feature>
<gene>
    <name evidence="9" type="primary">aroA</name>
    <name evidence="12" type="ORF">BECKH772A_GA0070896_101225</name>
    <name evidence="11" type="ORF">BECKH772B_GA0070898_101066</name>
    <name evidence="13" type="ORF">BECKH772C_GA0070978_101185</name>
</gene>
<comment type="similarity">
    <text evidence="3 9">Belongs to the EPSP synthase family.</text>
</comment>
<evidence type="ECO:0000256" key="9">
    <source>
        <dbReference type="HAMAP-Rule" id="MF_00210"/>
    </source>
</evidence>
<evidence type="ECO:0000313" key="11">
    <source>
        <dbReference type="EMBL" id="VFJ97180.1"/>
    </source>
</evidence>
<dbReference type="CDD" id="cd01556">
    <property type="entry name" value="EPSP_synthase"/>
    <property type="match status" value="1"/>
</dbReference>
<evidence type="ECO:0000313" key="13">
    <source>
        <dbReference type="EMBL" id="VFK03207.1"/>
    </source>
</evidence>